<dbReference type="PROSITE" id="PS50011">
    <property type="entry name" value="PROTEIN_KINASE_DOM"/>
    <property type="match status" value="1"/>
</dbReference>
<accession>A0A5C5YEL0</accession>
<dbReference type="EC" id="2.7.11.1" evidence="8"/>
<keyword evidence="4" id="KW-0067">ATP-binding</keyword>
<dbReference type="PANTHER" id="PTHR43289">
    <property type="entry name" value="MITOGEN-ACTIVATED PROTEIN KINASE KINASE KINASE 20-RELATED"/>
    <property type="match status" value="1"/>
</dbReference>
<dbReference type="Proteomes" id="UP000318478">
    <property type="component" value="Unassembled WGS sequence"/>
</dbReference>
<dbReference type="SUPFAM" id="SSF48452">
    <property type="entry name" value="TPR-like"/>
    <property type="match status" value="1"/>
</dbReference>
<gene>
    <name evidence="8" type="primary">pknD_4</name>
    <name evidence="8" type="ORF">Pla123a_40440</name>
</gene>
<dbReference type="Gene3D" id="1.10.510.10">
    <property type="entry name" value="Transferase(Phosphotransferase) domain 1"/>
    <property type="match status" value="1"/>
</dbReference>
<dbReference type="GO" id="GO:0005524">
    <property type="term" value="F:ATP binding"/>
    <property type="evidence" value="ECO:0007669"/>
    <property type="project" value="UniProtKB-KW"/>
</dbReference>
<evidence type="ECO:0000256" key="3">
    <source>
        <dbReference type="ARBA" id="ARBA00022777"/>
    </source>
</evidence>
<evidence type="ECO:0000313" key="9">
    <source>
        <dbReference type="Proteomes" id="UP000318478"/>
    </source>
</evidence>
<feature type="domain" description="Protein kinase" evidence="7">
    <location>
        <begin position="126"/>
        <end position="415"/>
    </location>
</feature>
<keyword evidence="5" id="KW-0802">TPR repeat</keyword>
<organism evidence="8 9">
    <name type="scientific">Posidoniimonas polymericola</name>
    <dbReference type="NCBI Taxonomy" id="2528002"/>
    <lineage>
        <taxon>Bacteria</taxon>
        <taxon>Pseudomonadati</taxon>
        <taxon>Planctomycetota</taxon>
        <taxon>Planctomycetia</taxon>
        <taxon>Pirellulales</taxon>
        <taxon>Lacipirellulaceae</taxon>
        <taxon>Posidoniimonas</taxon>
    </lineage>
</organism>
<dbReference type="Pfam" id="PF13424">
    <property type="entry name" value="TPR_12"/>
    <property type="match status" value="1"/>
</dbReference>
<dbReference type="GO" id="GO:0004674">
    <property type="term" value="F:protein serine/threonine kinase activity"/>
    <property type="evidence" value="ECO:0007669"/>
    <property type="project" value="UniProtKB-EC"/>
</dbReference>
<proteinExistence type="predicted"/>
<protein>
    <submittedName>
        <fullName evidence="8">Serine/threonine-protein kinase PknD</fullName>
        <ecNumber evidence="8">2.7.11.1</ecNumber>
    </submittedName>
</protein>
<evidence type="ECO:0000256" key="1">
    <source>
        <dbReference type="ARBA" id="ARBA00022679"/>
    </source>
</evidence>
<evidence type="ECO:0000256" key="5">
    <source>
        <dbReference type="PROSITE-ProRule" id="PRU00339"/>
    </source>
</evidence>
<dbReference type="AlphaFoldDB" id="A0A5C5YEL0"/>
<evidence type="ECO:0000256" key="4">
    <source>
        <dbReference type="ARBA" id="ARBA00022840"/>
    </source>
</evidence>
<name>A0A5C5YEL0_9BACT</name>
<feature type="repeat" description="TPR" evidence="5">
    <location>
        <begin position="601"/>
        <end position="634"/>
    </location>
</feature>
<dbReference type="EMBL" id="SJPO01000011">
    <property type="protein sequence ID" value="TWT72745.1"/>
    <property type="molecule type" value="Genomic_DNA"/>
</dbReference>
<dbReference type="SUPFAM" id="SSF56112">
    <property type="entry name" value="Protein kinase-like (PK-like)"/>
    <property type="match status" value="1"/>
</dbReference>
<evidence type="ECO:0000313" key="8">
    <source>
        <dbReference type="EMBL" id="TWT72745.1"/>
    </source>
</evidence>
<dbReference type="InterPro" id="IPR011009">
    <property type="entry name" value="Kinase-like_dom_sf"/>
</dbReference>
<feature type="region of interest" description="Disordered" evidence="6">
    <location>
        <begin position="90"/>
        <end position="114"/>
    </location>
</feature>
<feature type="compositionally biased region" description="Acidic residues" evidence="6">
    <location>
        <begin position="895"/>
        <end position="904"/>
    </location>
</feature>
<dbReference type="PROSITE" id="PS00108">
    <property type="entry name" value="PROTEIN_KINASE_ST"/>
    <property type="match status" value="1"/>
</dbReference>
<dbReference type="RefSeq" id="WP_146590305.1">
    <property type="nucleotide sequence ID" value="NZ_SJPO01000011.1"/>
</dbReference>
<dbReference type="SMART" id="SM00028">
    <property type="entry name" value="TPR"/>
    <property type="match status" value="6"/>
</dbReference>
<dbReference type="PROSITE" id="PS50005">
    <property type="entry name" value="TPR"/>
    <property type="match status" value="1"/>
</dbReference>
<evidence type="ECO:0000259" key="7">
    <source>
        <dbReference type="PROSITE" id="PS50011"/>
    </source>
</evidence>
<comment type="caution">
    <text evidence="8">The sequence shown here is derived from an EMBL/GenBank/DDBJ whole genome shotgun (WGS) entry which is preliminary data.</text>
</comment>
<dbReference type="InterPro" id="IPR011990">
    <property type="entry name" value="TPR-like_helical_dom_sf"/>
</dbReference>
<dbReference type="Pfam" id="PF00069">
    <property type="entry name" value="Pkinase"/>
    <property type="match status" value="1"/>
</dbReference>
<dbReference type="InterPro" id="IPR019734">
    <property type="entry name" value="TPR_rpt"/>
</dbReference>
<keyword evidence="1 8" id="KW-0808">Transferase</keyword>
<dbReference type="Gene3D" id="1.25.40.10">
    <property type="entry name" value="Tetratricopeptide repeat domain"/>
    <property type="match status" value="2"/>
</dbReference>
<sequence length="910" mass="98589">MDSTSDLDLLFGAAAVQLGLVTPDHLADAAQLDGQGSLRERLGRLGVLTSAGAQAIEQAVQDNLANAGGNASRAVASLPLELQQLLDGDITTAPSAPQTGGGSGEDPFVTSDSSTRQLASFEARRFTILRPHQQGGLGLVSVARDSDFNREVALKEILPAAADDQHHRRRFVREAEITGALEHPGVVPVYSLGQYEDGRPYYAMRFIHGADLQQALEAYKRLPAAKQPLRFRQLLGCFVDVCQTIHYAHSRGVLHRDLKPSNIMLGDYGETLVVDWGLAKASGENNAGELAGSAPVVELSGKTPVNMTADGRVIGTPIYMSPEQASGRLDQIGPTTDVYCLGATLYQLLTGSPPFDPSNANLLADVRSGAFAPPRQRSANVPKPLAAICEKAMATDQTDRYPTAGELGLEVERWLADEPVLTYDEPLPARFWRWVRRHRALALSVMTAAVVAVAALSVGVALLSSANQKITAAKLLADDNLREAVVQRERAEENAALARQAVRDYYVRVSEETLLNEPGMQPLRNDLLRQALDYYQGFLAESSEDQLLRGEVAAAHFYVGKITEVVDDPAEAVPHYEQAAQVQQQLAEAPNAPPEAAVQYALTLNALGRAHQKLQRPDEAFDYYEQAIAIRQRLAEQQPDSAERARELASSVMNVGLLFASHGDQQEALERLRHAQAIRLAHADDDSPNALLMRDMGMGALNTGLVLLQIQQPDEAADALRDAIARFEAANTAAPADITNVSRLATCRRVLADIHAARNETDAAITEYRAAAELMTSLVIRNPEVTAYQLDLAGVRMNLGMLLTGVGQPEQALDELHSAIELLDVPPEESPTPRQRRDLGAAQREAGRLQLELGDRDAGLATLRASQQTLKTLVREHPGKQEFSAELSKTNEAVSEAEEQQPEEPTEKAA</sequence>
<evidence type="ECO:0000256" key="2">
    <source>
        <dbReference type="ARBA" id="ARBA00022741"/>
    </source>
</evidence>
<dbReference type="InterPro" id="IPR008271">
    <property type="entry name" value="Ser/Thr_kinase_AS"/>
</dbReference>
<evidence type="ECO:0000256" key="6">
    <source>
        <dbReference type="SAM" id="MobiDB-lite"/>
    </source>
</evidence>
<dbReference type="Gene3D" id="3.30.200.20">
    <property type="entry name" value="Phosphorylase Kinase, domain 1"/>
    <property type="match status" value="1"/>
</dbReference>
<feature type="region of interest" description="Disordered" evidence="6">
    <location>
        <begin position="873"/>
        <end position="910"/>
    </location>
</feature>
<dbReference type="CDD" id="cd14014">
    <property type="entry name" value="STKc_PknB_like"/>
    <property type="match status" value="1"/>
</dbReference>
<dbReference type="InterPro" id="IPR000719">
    <property type="entry name" value="Prot_kinase_dom"/>
</dbReference>
<dbReference type="SMART" id="SM00220">
    <property type="entry name" value="S_TKc"/>
    <property type="match status" value="1"/>
</dbReference>
<keyword evidence="3 8" id="KW-0418">Kinase</keyword>
<reference evidence="8 9" key="1">
    <citation type="submission" date="2019-02" db="EMBL/GenBank/DDBJ databases">
        <title>Deep-cultivation of Planctomycetes and their phenomic and genomic characterization uncovers novel biology.</title>
        <authorList>
            <person name="Wiegand S."/>
            <person name="Jogler M."/>
            <person name="Boedeker C."/>
            <person name="Pinto D."/>
            <person name="Vollmers J."/>
            <person name="Rivas-Marin E."/>
            <person name="Kohn T."/>
            <person name="Peeters S.H."/>
            <person name="Heuer A."/>
            <person name="Rast P."/>
            <person name="Oberbeckmann S."/>
            <person name="Bunk B."/>
            <person name="Jeske O."/>
            <person name="Meyerdierks A."/>
            <person name="Storesund J.E."/>
            <person name="Kallscheuer N."/>
            <person name="Luecker S."/>
            <person name="Lage O.M."/>
            <person name="Pohl T."/>
            <person name="Merkel B.J."/>
            <person name="Hornburger P."/>
            <person name="Mueller R.-W."/>
            <person name="Bruemmer F."/>
            <person name="Labrenz M."/>
            <person name="Spormann A.M."/>
            <person name="Op Den Camp H."/>
            <person name="Overmann J."/>
            <person name="Amann R."/>
            <person name="Jetten M.S.M."/>
            <person name="Mascher T."/>
            <person name="Medema M.H."/>
            <person name="Devos D.P."/>
            <person name="Kaster A.-K."/>
            <person name="Ovreas L."/>
            <person name="Rohde M."/>
            <person name="Galperin M.Y."/>
            <person name="Jogler C."/>
        </authorList>
    </citation>
    <scope>NUCLEOTIDE SEQUENCE [LARGE SCALE GENOMIC DNA]</scope>
    <source>
        <strain evidence="8 9">Pla123a</strain>
    </source>
</reference>
<dbReference type="PANTHER" id="PTHR43289:SF6">
    <property type="entry name" value="SERINE_THREONINE-PROTEIN KINASE NEKL-3"/>
    <property type="match status" value="1"/>
</dbReference>
<keyword evidence="2" id="KW-0547">Nucleotide-binding</keyword>
<dbReference type="OrthoDB" id="6111975at2"/>
<keyword evidence="9" id="KW-1185">Reference proteome</keyword>